<sequence length="317" mass="35725">MRNTTVYPSLYVGNNDDHQMLNSDIPLHSTMPNHNSSDLQEKNIVCEYNFFHESQLSNNQVLGSFSPLSAIEIPSPLNYLSLLPGLHPISDASVSNIIASSTTTAMHRDAAAEQLYAQYLFSAHRNSLDNDGKRTIVKSDIGSATVEGSIKRTKNVVPIAMAKDDRHPQSQYFVDKRMSEPTRGKQPKAQEKWLLELEKAKAKRQQLEVTQVQSQIRQKRSQKIGDKIITLQKLVSPFGKTDTASVLKDTADHIKMLYNQIELLTNPYFQPDAFLHHYHKQHDLQVGTGEMSNGLAERGLCLVPVSFTQNITKQEKR</sequence>
<evidence type="ECO:0000256" key="2">
    <source>
        <dbReference type="ARBA" id="ARBA00023015"/>
    </source>
</evidence>
<keyword evidence="2" id="KW-0805">Transcription regulation</keyword>
<feature type="coiled-coil region" evidence="5">
    <location>
        <begin position="190"/>
        <end position="222"/>
    </location>
</feature>
<evidence type="ECO:0000256" key="1">
    <source>
        <dbReference type="ARBA" id="ARBA00004123"/>
    </source>
</evidence>
<dbReference type="Proteomes" id="UP000316621">
    <property type="component" value="Chromosome 9"/>
</dbReference>
<proteinExistence type="predicted"/>
<accession>A0A4Y7KUS0</accession>
<dbReference type="InterPro" id="IPR036638">
    <property type="entry name" value="HLH_DNA-bd_sf"/>
</dbReference>
<dbReference type="InterPro" id="IPR011598">
    <property type="entry name" value="bHLH_dom"/>
</dbReference>
<keyword evidence="8" id="KW-1185">Reference proteome</keyword>
<dbReference type="PANTHER" id="PTHR16223:SF138">
    <property type="entry name" value="TRANSCRIPTION FACTOR BHLH103-LIKE"/>
    <property type="match status" value="1"/>
</dbReference>
<keyword evidence="5" id="KW-0175">Coiled coil</keyword>
<dbReference type="CDD" id="cd11393">
    <property type="entry name" value="bHLH_AtbHLH_like"/>
    <property type="match status" value="1"/>
</dbReference>
<dbReference type="GO" id="GO:0000981">
    <property type="term" value="F:DNA-binding transcription factor activity, RNA polymerase II-specific"/>
    <property type="evidence" value="ECO:0007669"/>
    <property type="project" value="TreeGrafter"/>
</dbReference>
<dbReference type="SUPFAM" id="SSF47459">
    <property type="entry name" value="HLH, helix-loop-helix DNA-binding domain"/>
    <property type="match status" value="1"/>
</dbReference>
<gene>
    <name evidence="7" type="ORF">C5167_000225</name>
</gene>
<dbReference type="InterPro" id="IPR045239">
    <property type="entry name" value="bHLH95_bHLH"/>
</dbReference>
<keyword evidence="4" id="KW-0539">Nucleus</keyword>
<dbReference type="Gramene" id="RZC76110">
    <property type="protein sequence ID" value="RZC76110"/>
    <property type="gene ID" value="C5167_000225"/>
</dbReference>
<name>A0A4Y7KUS0_PAPSO</name>
<evidence type="ECO:0000256" key="4">
    <source>
        <dbReference type="ARBA" id="ARBA00023242"/>
    </source>
</evidence>
<keyword evidence="3" id="KW-0804">Transcription</keyword>
<feature type="domain" description="BHLH" evidence="6">
    <location>
        <begin position="208"/>
        <end position="257"/>
    </location>
</feature>
<reference evidence="7 8" key="1">
    <citation type="journal article" date="2018" name="Science">
        <title>The opium poppy genome and morphinan production.</title>
        <authorList>
            <person name="Guo L."/>
            <person name="Winzer T."/>
            <person name="Yang X."/>
            <person name="Li Y."/>
            <person name="Ning Z."/>
            <person name="He Z."/>
            <person name="Teodor R."/>
            <person name="Lu Y."/>
            <person name="Bowser T.A."/>
            <person name="Graham I.A."/>
            <person name="Ye K."/>
        </authorList>
    </citation>
    <scope>NUCLEOTIDE SEQUENCE [LARGE SCALE GENOMIC DNA]</scope>
    <source>
        <strain evidence="8">cv. HN1</strain>
        <tissue evidence="7">Leaves</tissue>
    </source>
</reference>
<dbReference type="GO" id="GO:0000978">
    <property type="term" value="F:RNA polymerase II cis-regulatory region sequence-specific DNA binding"/>
    <property type="evidence" value="ECO:0007669"/>
    <property type="project" value="TreeGrafter"/>
</dbReference>
<dbReference type="OrthoDB" id="1897876at2759"/>
<evidence type="ECO:0000256" key="5">
    <source>
        <dbReference type="SAM" id="Coils"/>
    </source>
</evidence>
<protein>
    <recommendedName>
        <fullName evidence="6">BHLH domain-containing protein</fullName>
    </recommendedName>
</protein>
<comment type="subcellular location">
    <subcellularLocation>
        <location evidence="1">Nucleus</location>
    </subcellularLocation>
</comment>
<dbReference type="PROSITE" id="PS50888">
    <property type="entry name" value="BHLH"/>
    <property type="match status" value="1"/>
</dbReference>
<evidence type="ECO:0000313" key="8">
    <source>
        <dbReference type="Proteomes" id="UP000316621"/>
    </source>
</evidence>
<organism evidence="7 8">
    <name type="scientific">Papaver somniferum</name>
    <name type="common">Opium poppy</name>
    <dbReference type="NCBI Taxonomy" id="3469"/>
    <lineage>
        <taxon>Eukaryota</taxon>
        <taxon>Viridiplantae</taxon>
        <taxon>Streptophyta</taxon>
        <taxon>Embryophyta</taxon>
        <taxon>Tracheophyta</taxon>
        <taxon>Spermatophyta</taxon>
        <taxon>Magnoliopsida</taxon>
        <taxon>Ranunculales</taxon>
        <taxon>Papaveraceae</taxon>
        <taxon>Papaveroideae</taxon>
        <taxon>Papaver</taxon>
    </lineage>
</organism>
<evidence type="ECO:0000256" key="3">
    <source>
        <dbReference type="ARBA" id="ARBA00023163"/>
    </source>
</evidence>
<dbReference type="PANTHER" id="PTHR16223">
    <property type="entry name" value="TRANSCRIPTION FACTOR BHLH83-RELATED"/>
    <property type="match status" value="1"/>
</dbReference>
<dbReference type="InterPro" id="IPR045843">
    <property type="entry name" value="IND-like"/>
</dbReference>
<dbReference type="AlphaFoldDB" id="A0A4Y7KUS0"/>
<evidence type="ECO:0000313" key="7">
    <source>
        <dbReference type="EMBL" id="RZC76110.1"/>
    </source>
</evidence>
<dbReference type="GO" id="GO:0046983">
    <property type="term" value="F:protein dimerization activity"/>
    <property type="evidence" value="ECO:0007669"/>
    <property type="project" value="InterPro"/>
</dbReference>
<dbReference type="EMBL" id="CM010723">
    <property type="protein sequence ID" value="RZC76110.1"/>
    <property type="molecule type" value="Genomic_DNA"/>
</dbReference>
<evidence type="ECO:0000259" key="6">
    <source>
        <dbReference type="PROSITE" id="PS50888"/>
    </source>
</evidence>
<dbReference type="GO" id="GO:0005634">
    <property type="term" value="C:nucleus"/>
    <property type="evidence" value="ECO:0007669"/>
    <property type="project" value="UniProtKB-SubCell"/>
</dbReference>